<dbReference type="Gene3D" id="1.10.357.140">
    <property type="entry name" value="UbiA prenyltransferase"/>
    <property type="match status" value="1"/>
</dbReference>
<feature type="transmembrane region" description="Helical" evidence="11">
    <location>
        <begin position="313"/>
        <end position="333"/>
    </location>
</feature>
<feature type="transmembrane region" description="Helical" evidence="11">
    <location>
        <begin position="339"/>
        <end position="357"/>
    </location>
</feature>
<keyword evidence="6 11" id="KW-0812">Transmembrane</keyword>
<evidence type="ECO:0000256" key="7">
    <source>
        <dbReference type="ARBA" id="ARBA00022946"/>
    </source>
</evidence>
<feature type="transmembrane region" description="Helical" evidence="11">
    <location>
        <begin position="212"/>
        <end position="230"/>
    </location>
</feature>
<evidence type="ECO:0000256" key="11">
    <source>
        <dbReference type="SAM" id="Phobius"/>
    </source>
</evidence>
<keyword evidence="5" id="KW-0808">Transferase</keyword>
<dbReference type="InterPro" id="IPR000537">
    <property type="entry name" value="UbiA_prenyltransferase"/>
</dbReference>
<evidence type="ECO:0000256" key="8">
    <source>
        <dbReference type="ARBA" id="ARBA00022989"/>
    </source>
</evidence>
<dbReference type="Pfam" id="PF01040">
    <property type="entry name" value="UbiA"/>
    <property type="match status" value="1"/>
</dbReference>
<feature type="transmembrane region" description="Helical" evidence="11">
    <location>
        <begin position="273"/>
        <end position="292"/>
    </location>
</feature>
<gene>
    <name evidence="12" type="ORF">G4B88_004939</name>
</gene>
<reference evidence="12 13" key="1">
    <citation type="journal article" date="2020" name="bioRxiv">
        <title>Sequence and annotation of 42 cannabis genomes reveals extensive copy number variation in cannabinoid synthesis and pathogen resistance genes.</title>
        <authorList>
            <person name="Mckernan K.J."/>
            <person name="Helbert Y."/>
            <person name="Kane L.T."/>
            <person name="Ebling H."/>
            <person name="Zhang L."/>
            <person name="Liu B."/>
            <person name="Eaton Z."/>
            <person name="Mclaughlin S."/>
            <person name="Kingan S."/>
            <person name="Baybayan P."/>
            <person name="Concepcion G."/>
            <person name="Jordan M."/>
            <person name="Riva A."/>
            <person name="Barbazuk W."/>
            <person name="Harkins T."/>
        </authorList>
    </citation>
    <scope>NUCLEOTIDE SEQUENCE [LARGE SCALE GENOMIC DNA]</scope>
    <source>
        <strain evidence="13">cv. Jamaican Lion 4</strain>
        <tissue evidence="12">Leaf</tissue>
    </source>
</reference>
<feature type="transmembrane region" description="Helical" evidence="11">
    <location>
        <begin position="143"/>
        <end position="166"/>
    </location>
</feature>
<evidence type="ECO:0000256" key="5">
    <source>
        <dbReference type="ARBA" id="ARBA00022679"/>
    </source>
</evidence>
<keyword evidence="9 11" id="KW-0472">Membrane</keyword>
<feature type="transmembrane region" description="Helical" evidence="11">
    <location>
        <begin position="187"/>
        <end position="206"/>
    </location>
</feature>
<dbReference type="AlphaFoldDB" id="A0A7J6FZK1"/>
<name>A0A7J6FZK1_CANSA</name>
<dbReference type="GO" id="GO:0031969">
    <property type="term" value="C:chloroplast membrane"/>
    <property type="evidence" value="ECO:0007669"/>
    <property type="project" value="UniProtKB-SubCell"/>
</dbReference>
<dbReference type="Proteomes" id="UP000583929">
    <property type="component" value="Unassembled WGS sequence"/>
</dbReference>
<keyword evidence="4" id="KW-0934">Plastid</keyword>
<dbReference type="GO" id="GO:0016765">
    <property type="term" value="F:transferase activity, transferring alkyl or aryl (other than methyl) groups"/>
    <property type="evidence" value="ECO:0007669"/>
    <property type="project" value="InterPro"/>
</dbReference>
<comment type="similarity">
    <text evidence="2">Belongs to the UbiA prenyltransferase family.</text>
</comment>
<evidence type="ECO:0000256" key="10">
    <source>
        <dbReference type="SAM" id="MobiDB-lite"/>
    </source>
</evidence>
<protein>
    <submittedName>
        <fullName evidence="12">Uncharacterized protein</fullName>
    </submittedName>
</protein>
<comment type="caution">
    <text evidence="12">The sequence shown here is derived from an EMBL/GenBank/DDBJ whole genome shotgun (WGS) entry which is preliminary data.</text>
</comment>
<evidence type="ECO:0000256" key="6">
    <source>
        <dbReference type="ARBA" id="ARBA00022692"/>
    </source>
</evidence>
<feature type="region of interest" description="Disordered" evidence="10">
    <location>
        <begin position="72"/>
        <end position="91"/>
    </location>
</feature>
<dbReference type="EMBL" id="JAATIQ010000156">
    <property type="protein sequence ID" value="KAF4376135.1"/>
    <property type="molecule type" value="Genomic_DNA"/>
</dbReference>
<feature type="transmembrane region" description="Helical" evidence="11">
    <location>
        <begin position="242"/>
        <end position="261"/>
    </location>
</feature>
<keyword evidence="7" id="KW-0809">Transit peptide</keyword>
<sequence length="387" mass="43765">MEVSSVCTFSFQTNYHTLLNPHNKNPKNSLLSYQHPKTPIIKSSYDNFPSKYCLTKNFHLLGLNSHNRISSQSRSIRAGSDQIEGSPHHESDNSIATKILNFGHTCWKLQRPYVVKGMISIACGLFGRELFNNRHLFSWGLMWKAFFALVPILSFNFFAAIMNQIYDVDIDRINKPDLPLVSGEMSIETAWILSIIVALTGLIVTIKLKSAPLFVFIYIFGIFAGFAYSVPPIRWKQYPFTNFLITISSHVGLAFTSYSATTSALGLPFVWRPAFSFIIAFMTVMGMTIAFAKDISDIEGDAKYGVSTVATKLGARNMTFVVSGVLLLNYLVFKSNIMILSHAILAFCLIFQTRELALANYASAPSRQFFEFIWLLYYAEYFVYVFI</sequence>
<evidence type="ECO:0000256" key="1">
    <source>
        <dbReference type="ARBA" id="ARBA00004508"/>
    </source>
</evidence>
<evidence type="ECO:0000313" key="12">
    <source>
        <dbReference type="EMBL" id="KAF4376135.1"/>
    </source>
</evidence>
<comment type="subcellular location">
    <subcellularLocation>
        <location evidence="1">Plastid</location>
        <location evidence="1">Chloroplast membrane</location>
        <topology evidence="1">Multi-pass membrane protein</topology>
    </subcellularLocation>
</comment>
<organism evidence="12 13">
    <name type="scientific">Cannabis sativa</name>
    <name type="common">Hemp</name>
    <name type="synonym">Marijuana</name>
    <dbReference type="NCBI Taxonomy" id="3483"/>
    <lineage>
        <taxon>Eukaryota</taxon>
        <taxon>Viridiplantae</taxon>
        <taxon>Streptophyta</taxon>
        <taxon>Embryophyta</taxon>
        <taxon>Tracheophyta</taxon>
        <taxon>Spermatophyta</taxon>
        <taxon>Magnoliopsida</taxon>
        <taxon>eudicotyledons</taxon>
        <taxon>Gunneridae</taxon>
        <taxon>Pentapetalae</taxon>
        <taxon>rosids</taxon>
        <taxon>fabids</taxon>
        <taxon>Rosales</taxon>
        <taxon>Cannabaceae</taxon>
        <taxon>Cannabis</taxon>
    </lineage>
</organism>
<accession>A0A7J6FZK1</accession>
<keyword evidence="3" id="KW-0150">Chloroplast</keyword>
<dbReference type="PANTHER" id="PTHR43009">
    <property type="entry name" value="HOMOGENTISATE SOLANESYLTRANSFERASE, CHLOROPLASTIC"/>
    <property type="match status" value="1"/>
</dbReference>
<keyword evidence="8 11" id="KW-1133">Transmembrane helix</keyword>
<proteinExistence type="inferred from homology"/>
<evidence type="ECO:0000256" key="2">
    <source>
        <dbReference type="ARBA" id="ARBA00005985"/>
    </source>
</evidence>
<dbReference type="PANTHER" id="PTHR43009:SF10">
    <property type="entry name" value="HOMOGENTISATE SOLANESYLTRANSFERASE, CHLOROPLASTIC"/>
    <property type="match status" value="1"/>
</dbReference>
<dbReference type="InterPro" id="IPR044878">
    <property type="entry name" value="UbiA_sf"/>
</dbReference>
<evidence type="ECO:0000256" key="3">
    <source>
        <dbReference type="ARBA" id="ARBA00022528"/>
    </source>
</evidence>
<feature type="transmembrane region" description="Helical" evidence="11">
    <location>
        <begin position="369"/>
        <end position="386"/>
    </location>
</feature>
<keyword evidence="13" id="KW-1185">Reference proteome</keyword>
<evidence type="ECO:0000313" key="13">
    <source>
        <dbReference type="Proteomes" id="UP000583929"/>
    </source>
</evidence>
<evidence type="ECO:0000256" key="9">
    <source>
        <dbReference type="ARBA" id="ARBA00023136"/>
    </source>
</evidence>
<evidence type="ECO:0000256" key="4">
    <source>
        <dbReference type="ARBA" id="ARBA00022640"/>
    </source>
</evidence>